<evidence type="ECO:0000313" key="2">
    <source>
        <dbReference type="Proteomes" id="UP000316621"/>
    </source>
</evidence>
<keyword evidence="2" id="KW-1185">Reference proteome</keyword>
<organism evidence="1 2">
    <name type="scientific">Papaver somniferum</name>
    <name type="common">Opium poppy</name>
    <dbReference type="NCBI Taxonomy" id="3469"/>
    <lineage>
        <taxon>Eukaryota</taxon>
        <taxon>Viridiplantae</taxon>
        <taxon>Streptophyta</taxon>
        <taxon>Embryophyta</taxon>
        <taxon>Tracheophyta</taxon>
        <taxon>Spermatophyta</taxon>
        <taxon>Magnoliopsida</taxon>
        <taxon>Ranunculales</taxon>
        <taxon>Papaveraceae</taxon>
        <taxon>Papaveroideae</taxon>
        <taxon>Papaver</taxon>
    </lineage>
</organism>
<proteinExistence type="predicted"/>
<accession>A0A4Y7K7P0</accession>
<dbReference type="Gramene" id="RZC68008">
    <property type="protein sequence ID" value="RZC68008"/>
    <property type="gene ID" value="C5167_011694"/>
</dbReference>
<dbReference type="Proteomes" id="UP000316621">
    <property type="component" value="Chromosome 6"/>
</dbReference>
<gene>
    <name evidence="1" type="ORF">C5167_011694</name>
</gene>
<dbReference type="AlphaFoldDB" id="A0A4Y7K7P0"/>
<name>A0A4Y7K7P0_PAPSO</name>
<protein>
    <submittedName>
        <fullName evidence="1">Uncharacterized protein</fullName>
    </submittedName>
</protein>
<evidence type="ECO:0000313" key="1">
    <source>
        <dbReference type="EMBL" id="RZC68008.1"/>
    </source>
</evidence>
<sequence>MFFPSVISKERFTVTSNHRSLFPYGTFHPLSSGSDFMTISPVLSLAWHPSTEDGTLPLKAIDFGLYDYVKTVAVAVEVMVLDYVHRCLQWQTRPSLLEIDIIMLQAWKEKFITCCVAYF</sequence>
<dbReference type="EMBL" id="CM010720">
    <property type="protein sequence ID" value="RZC68008.1"/>
    <property type="molecule type" value="Genomic_DNA"/>
</dbReference>
<reference evidence="1 2" key="1">
    <citation type="journal article" date="2018" name="Science">
        <title>The opium poppy genome and morphinan production.</title>
        <authorList>
            <person name="Guo L."/>
            <person name="Winzer T."/>
            <person name="Yang X."/>
            <person name="Li Y."/>
            <person name="Ning Z."/>
            <person name="He Z."/>
            <person name="Teodor R."/>
            <person name="Lu Y."/>
            <person name="Bowser T.A."/>
            <person name="Graham I.A."/>
            <person name="Ye K."/>
        </authorList>
    </citation>
    <scope>NUCLEOTIDE SEQUENCE [LARGE SCALE GENOMIC DNA]</scope>
    <source>
        <strain evidence="2">cv. HN1</strain>
        <tissue evidence="1">Leaves</tissue>
    </source>
</reference>